<evidence type="ECO:0000313" key="9">
    <source>
        <dbReference type="Proteomes" id="UP000230078"/>
    </source>
</evidence>
<dbReference type="InterPro" id="IPR014284">
    <property type="entry name" value="RNA_pol_sigma-70_dom"/>
</dbReference>
<dbReference type="InterPro" id="IPR039425">
    <property type="entry name" value="RNA_pol_sigma-70-like"/>
</dbReference>
<keyword evidence="5" id="KW-0804">Transcription</keyword>
<accession>A0A2M7V3D7</accession>
<evidence type="ECO:0000256" key="2">
    <source>
        <dbReference type="ARBA" id="ARBA00023015"/>
    </source>
</evidence>
<evidence type="ECO:0000256" key="3">
    <source>
        <dbReference type="ARBA" id="ARBA00023082"/>
    </source>
</evidence>
<dbReference type="Proteomes" id="UP000230078">
    <property type="component" value="Unassembled WGS sequence"/>
</dbReference>
<protein>
    <recommendedName>
        <fullName evidence="10">RNA polymerase sigma factor 70 region 4 type 2 domain-containing protein</fullName>
    </recommendedName>
</protein>
<dbReference type="CDD" id="cd06171">
    <property type="entry name" value="Sigma70_r4"/>
    <property type="match status" value="1"/>
</dbReference>
<dbReference type="EMBL" id="PFPI01000038">
    <property type="protein sequence ID" value="PIZ92995.1"/>
    <property type="molecule type" value="Genomic_DNA"/>
</dbReference>
<proteinExistence type="inferred from homology"/>
<evidence type="ECO:0000256" key="4">
    <source>
        <dbReference type="ARBA" id="ARBA00023125"/>
    </source>
</evidence>
<dbReference type="InterPro" id="IPR013324">
    <property type="entry name" value="RNA_pol_sigma_r3/r4-like"/>
</dbReference>
<evidence type="ECO:0000256" key="5">
    <source>
        <dbReference type="ARBA" id="ARBA00023163"/>
    </source>
</evidence>
<dbReference type="GO" id="GO:0016987">
    <property type="term" value="F:sigma factor activity"/>
    <property type="evidence" value="ECO:0007669"/>
    <property type="project" value="UniProtKB-KW"/>
</dbReference>
<dbReference type="AlphaFoldDB" id="A0A2M7V3D7"/>
<dbReference type="SUPFAM" id="SSF88946">
    <property type="entry name" value="Sigma2 domain of RNA polymerase sigma factors"/>
    <property type="match status" value="1"/>
</dbReference>
<dbReference type="Pfam" id="PF04542">
    <property type="entry name" value="Sigma70_r2"/>
    <property type="match status" value="1"/>
</dbReference>
<feature type="domain" description="RNA polymerase sigma-70 region 2" evidence="6">
    <location>
        <begin position="41"/>
        <end position="109"/>
    </location>
</feature>
<keyword evidence="2" id="KW-0805">Transcription regulation</keyword>
<keyword evidence="3" id="KW-0731">Sigma factor</keyword>
<dbReference type="InterPro" id="IPR007627">
    <property type="entry name" value="RNA_pol_sigma70_r2"/>
</dbReference>
<organism evidence="8 9">
    <name type="scientific">Candidatus Magasanikbacteria bacterium CG_4_10_14_0_2_um_filter_41_31</name>
    <dbReference type="NCBI Taxonomy" id="1974639"/>
    <lineage>
        <taxon>Bacteria</taxon>
        <taxon>Candidatus Magasanikiibacteriota</taxon>
    </lineage>
</organism>
<dbReference type="InterPro" id="IPR013249">
    <property type="entry name" value="RNA_pol_sigma70_r4_t2"/>
</dbReference>
<dbReference type="GO" id="GO:0003677">
    <property type="term" value="F:DNA binding"/>
    <property type="evidence" value="ECO:0007669"/>
    <property type="project" value="UniProtKB-KW"/>
</dbReference>
<reference evidence="9" key="1">
    <citation type="submission" date="2017-09" db="EMBL/GenBank/DDBJ databases">
        <title>Depth-based differentiation of microbial function through sediment-hosted aquifers and enrichment of novel symbionts in the deep terrestrial subsurface.</title>
        <authorList>
            <person name="Probst A.J."/>
            <person name="Ladd B."/>
            <person name="Jarett J.K."/>
            <person name="Geller-Mcgrath D.E."/>
            <person name="Sieber C.M.K."/>
            <person name="Emerson J.B."/>
            <person name="Anantharaman K."/>
            <person name="Thomas B.C."/>
            <person name="Malmstrom R."/>
            <person name="Stieglmeier M."/>
            <person name="Klingl A."/>
            <person name="Woyke T."/>
            <person name="Ryan C.M."/>
            <person name="Banfield J.F."/>
        </authorList>
    </citation>
    <scope>NUCLEOTIDE SEQUENCE [LARGE SCALE GENOMIC DNA]</scope>
</reference>
<dbReference type="PANTHER" id="PTHR43133:SF52">
    <property type="entry name" value="ECF RNA POLYMERASE SIGMA FACTOR SIGL"/>
    <property type="match status" value="1"/>
</dbReference>
<comment type="caution">
    <text evidence="8">The sequence shown here is derived from an EMBL/GenBank/DDBJ whole genome shotgun (WGS) entry which is preliminary data.</text>
</comment>
<dbReference type="InterPro" id="IPR013325">
    <property type="entry name" value="RNA_pol_sigma_r2"/>
</dbReference>
<dbReference type="SUPFAM" id="SSF88659">
    <property type="entry name" value="Sigma3 and sigma4 domains of RNA polymerase sigma factors"/>
    <property type="match status" value="1"/>
</dbReference>
<name>A0A2M7V3D7_9BACT</name>
<feature type="domain" description="RNA polymerase sigma factor 70 region 4 type 2" evidence="7">
    <location>
        <begin position="147"/>
        <end position="191"/>
    </location>
</feature>
<dbReference type="InterPro" id="IPR036388">
    <property type="entry name" value="WH-like_DNA-bd_sf"/>
</dbReference>
<sequence>MDKGTVTFSYLSRLLFMKKVKSRIIVQRIQKGKDSNAFAELYDAYVEKMYRFISFKVGNRHVAEDLTSELFLKLWEYLTTGKQVDIQSLNGLVYRMARNLVIDYYRKHAAVQECAVEDILHISDGVDIAERVHLDIEVTSILSHVRDLKQEYQEVILLRYIEELSIKEIAEVMKKKRGAVRVTLHRATKTLQDILIDHPSS</sequence>
<evidence type="ECO:0000256" key="1">
    <source>
        <dbReference type="ARBA" id="ARBA00010641"/>
    </source>
</evidence>
<evidence type="ECO:0000259" key="7">
    <source>
        <dbReference type="Pfam" id="PF08281"/>
    </source>
</evidence>
<comment type="similarity">
    <text evidence="1">Belongs to the sigma-70 factor family. ECF subfamily.</text>
</comment>
<dbReference type="PANTHER" id="PTHR43133">
    <property type="entry name" value="RNA POLYMERASE ECF-TYPE SIGMA FACTO"/>
    <property type="match status" value="1"/>
</dbReference>
<evidence type="ECO:0000259" key="6">
    <source>
        <dbReference type="Pfam" id="PF04542"/>
    </source>
</evidence>
<evidence type="ECO:0000313" key="8">
    <source>
        <dbReference type="EMBL" id="PIZ92995.1"/>
    </source>
</evidence>
<dbReference type="GO" id="GO:0006352">
    <property type="term" value="P:DNA-templated transcription initiation"/>
    <property type="evidence" value="ECO:0007669"/>
    <property type="project" value="InterPro"/>
</dbReference>
<dbReference type="Pfam" id="PF08281">
    <property type="entry name" value="Sigma70_r4_2"/>
    <property type="match status" value="1"/>
</dbReference>
<keyword evidence="4" id="KW-0238">DNA-binding</keyword>
<dbReference type="Gene3D" id="1.10.10.10">
    <property type="entry name" value="Winged helix-like DNA-binding domain superfamily/Winged helix DNA-binding domain"/>
    <property type="match status" value="1"/>
</dbReference>
<dbReference type="NCBIfam" id="TIGR02937">
    <property type="entry name" value="sigma70-ECF"/>
    <property type="match status" value="1"/>
</dbReference>
<dbReference type="Gene3D" id="1.10.1740.10">
    <property type="match status" value="1"/>
</dbReference>
<evidence type="ECO:0008006" key="10">
    <source>
        <dbReference type="Google" id="ProtNLM"/>
    </source>
</evidence>
<gene>
    <name evidence="8" type="ORF">COX83_03020</name>
</gene>